<name>A0A3D9FEX2_9SPHN</name>
<accession>A0A3D9FEX2</accession>
<keyword evidence="2" id="KW-1185">Reference proteome</keyword>
<dbReference type="EMBL" id="QRDP01000004">
    <property type="protein sequence ID" value="RED15626.1"/>
    <property type="molecule type" value="Genomic_DNA"/>
</dbReference>
<sequence length="98" mass="10319">MNRYFLIGTIGFAVAVTGCATSPGEPPMAEAGACDATAAQHLVGETATQSLAASAVQLTGARELRWIPENSAVTMDYRTTRLNIEFDANRVVTAIRCG</sequence>
<protein>
    <submittedName>
        <fullName evidence="1">Peptidase inhibitor I78 family protein</fullName>
    </submittedName>
</protein>
<organism evidence="1 2">
    <name type="scientific">Parasphingopyxis lamellibrachiae</name>
    <dbReference type="NCBI Taxonomy" id="680125"/>
    <lineage>
        <taxon>Bacteria</taxon>
        <taxon>Pseudomonadati</taxon>
        <taxon>Pseudomonadota</taxon>
        <taxon>Alphaproteobacteria</taxon>
        <taxon>Sphingomonadales</taxon>
        <taxon>Sphingomonadaceae</taxon>
        <taxon>Parasphingopyxis</taxon>
    </lineage>
</organism>
<dbReference type="OrthoDB" id="8724542at2"/>
<evidence type="ECO:0000313" key="1">
    <source>
        <dbReference type="EMBL" id="RED15626.1"/>
    </source>
</evidence>
<dbReference type="AlphaFoldDB" id="A0A3D9FEX2"/>
<proteinExistence type="predicted"/>
<dbReference type="Gene3D" id="3.30.10.10">
    <property type="entry name" value="Trypsin Inhibitor V, subunit A"/>
    <property type="match status" value="1"/>
</dbReference>
<dbReference type="Proteomes" id="UP000256310">
    <property type="component" value="Unassembled WGS sequence"/>
</dbReference>
<dbReference type="Pfam" id="PF11720">
    <property type="entry name" value="Inhibitor_I78"/>
    <property type="match status" value="1"/>
</dbReference>
<evidence type="ECO:0000313" key="2">
    <source>
        <dbReference type="Proteomes" id="UP000256310"/>
    </source>
</evidence>
<reference evidence="1 2" key="1">
    <citation type="submission" date="2018-07" db="EMBL/GenBank/DDBJ databases">
        <title>Genomic Encyclopedia of Type Strains, Phase IV (KMG-IV): sequencing the most valuable type-strain genomes for metagenomic binning, comparative biology and taxonomic classification.</title>
        <authorList>
            <person name="Goeker M."/>
        </authorList>
    </citation>
    <scope>NUCLEOTIDE SEQUENCE [LARGE SCALE GENOMIC DNA]</scope>
    <source>
        <strain evidence="1 2">DSM 26725</strain>
    </source>
</reference>
<dbReference type="PANTHER" id="PTHR39600:SF1">
    <property type="entry name" value="PEPTIDASE INHIBITOR I78 FAMILY PROTEIN"/>
    <property type="match status" value="1"/>
</dbReference>
<dbReference type="PANTHER" id="PTHR39600">
    <property type="entry name" value="PEPTIDASE INHIBITOR I78 FAMILY PROTEIN"/>
    <property type="match status" value="1"/>
</dbReference>
<gene>
    <name evidence="1" type="ORF">DFR46_0624</name>
</gene>
<comment type="caution">
    <text evidence="1">The sequence shown here is derived from an EMBL/GenBank/DDBJ whole genome shotgun (WGS) entry which is preliminary data.</text>
</comment>
<dbReference type="PROSITE" id="PS51257">
    <property type="entry name" value="PROKAR_LIPOPROTEIN"/>
    <property type="match status" value="1"/>
</dbReference>
<dbReference type="InterPro" id="IPR021719">
    <property type="entry name" value="Prot_inh_I78"/>
</dbReference>